<accession>A0ABW5TSF9</accession>
<dbReference type="RefSeq" id="WP_379045699.1">
    <property type="nucleotide sequence ID" value="NZ_JBHSKW010000056.1"/>
</dbReference>
<evidence type="ECO:0000259" key="1">
    <source>
        <dbReference type="SMART" id="SM01321"/>
    </source>
</evidence>
<dbReference type="SMART" id="SM01321">
    <property type="entry name" value="Y1_Tnp"/>
    <property type="match status" value="1"/>
</dbReference>
<dbReference type="InterPro" id="IPR052715">
    <property type="entry name" value="RAYT_transposase"/>
</dbReference>
<keyword evidence="3" id="KW-1185">Reference proteome</keyword>
<gene>
    <name evidence="2" type="ORF">ACFSSE_08125</name>
</gene>
<dbReference type="PANTHER" id="PTHR36966">
    <property type="entry name" value="REP-ASSOCIATED TYROSINE TRANSPOSASE"/>
    <property type="match status" value="1"/>
</dbReference>
<dbReference type="InterPro" id="IPR002686">
    <property type="entry name" value="Transposase_17"/>
</dbReference>
<dbReference type="EMBL" id="JBHULV010000024">
    <property type="protein sequence ID" value="MFD2731672.1"/>
    <property type="molecule type" value="Genomic_DNA"/>
</dbReference>
<dbReference type="Proteomes" id="UP001597546">
    <property type="component" value="Unassembled WGS sequence"/>
</dbReference>
<sequence>MAIKTILDTIDKTWFITFTCFNWIPLFQITNSYDLIYNWLKLIKEKYSIDTAAFVIMPNHIHTILHLNASNNLNKVISNGKRFMAYEIVKRLKSQNQNDILLRLSEACSDDDKKKGQLHRIFEPSFDAKPILTDKFFQQKLDYIHTNPVAGKWNLAETFIEYEHSSASFYEINLIHKNVVLKHYLDLRG</sequence>
<organism evidence="2 3">
    <name type="scientific">Pedobacter alpinus</name>
    <dbReference type="NCBI Taxonomy" id="1590643"/>
    <lineage>
        <taxon>Bacteria</taxon>
        <taxon>Pseudomonadati</taxon>
        <taxon>Bacteroidota</taxon>
        <taxon>Sphingobacteriia</taxon>
        <taxon>Sphingobacteriales</taxon>
        <taxon>Sphingobacteriaceae</taxon>
        <taxon>Pedobacter</taxon>
    </lineage>
</organism>
<dbReference type="InterPro" id="IPR036515">
    <property type="entry name" value="Transposase_17_sf"/>
</dbReference>
<dbReference type="SUPFAM" id="SSF143422">
    <property type="entry name" value="Transposase IS200-like"/>
    <property type="match status" value="1"/>
</dbReference>
<evidence type="ECO:0000313" key="2">
    <source>
        <dbReference type="EMBL" id="MFD2731672.1"/>
    </source>
</evidence>
<dbReference type="PANTHER" id="PTHR36966:SF1">
    <property type="entry name" value="REP-ASSOCIATED TYROSINE TRANSPOSASE"/>
    <property type="match status" value="1"/>
</dbReference>
<name>A0ABW5TSF9_9SPHI</name>
<reference evidence="3" key="1">
    <citation type="journal article" date="2019" name="Int. J. Syst. Evol. Microbiol.">
        <title>The Global Catalogue of Microorganisms (GCM) 10K type strain sequencing project: providing services to taxonomists for standard genome sequencing and annotation.</title>
        <authorList>
            <consortium name="The Broad Institute Genomics Platform"/>
            <consortium name="The Broad Institute Genome Sequencing Center for Infectious Disease"/>
            <person name="Wu L."/>
            <person name="Ma J."/>
        </authorList>
    </citation>
    <scope>NUCLEOTIDE SEQUENCE [LARGE SCALE GENOMIC DNA]</scope>
    <source>
        <strain evidence="3">KCTC 42456</strain>
    </source>
</reference>
<evidence type="ECO:0000313" key="3">
    <source>
        <dbReference type="Proteomes" id="UP001597546"/>
    </source>
</evidence>
<comment type="caution">
    <text evidence="2">The sequence shown here is derived from an EMBL/GenBank/DDBJ whole genome shotgun (WGS) entry which is preliminary data.</text>
</comment>
<dbReference type="Pfam" id="PF01797">
    <property type="entry name" value="Y1_Tnp"/>
    <property type="match status" value="1"/>
</dbReference>
<dbReference type="Gene3D" id="3.30.70.1290">
    <property type="entry name" value="Transposase IS200-like"/>
    <property type="match status" value="1"/>
</dbReference>
<proteinExistence type="predicted"/>
<feature type="domain" description="Transposase IS200-like" evidence="1">
    <location>
        <begin position="9"/>
        <end position="147"/>
    </location>
</feature>
<protein>
    <submittedName>
        <fullName evidence="2">Transposase</fullName>
    </submittedName>
</protein>